<evidence type="ECO:0000256" key="5">
    <source>
        <dbReference type="ARBA" id="ARBA00022692"/>
    </source>
</evidence>
<dbReference type="PANTHER" id="PTHR11731:SF200">
    <property type="entry name" value="DIPEPTIDYL PEPTIDASE 10, ISOFORM B"/>
    <property type="match status" value="1"/>
</dbReference>
<keyword evidence="19" id="KW-1185">Reference proteome</keyword>
<keyword evidence="3" id="KW-0031">Aminopeptidase</keyword>
<feature type="domain" description="Dipeptidylpeptidase IV N-terminal" evidence="17">
    <location>
        <begin position="153"/>
        <end position="525"/>
    </location>
</feature>
<evidence type="ECO:0000256" key="3">
    <source>
        <dbReference type="ARBA" id="ARBA00022438"/>
    </source>
</evidence>
<dbReference type="SUPFAM" id="SSF53474">
    <property type="entry name" value="alpha/beta-Hydrolases"/>
    <property type="match status" value="1"/>
</dbReference>
<evidence type="ECO:0000259" key="17">
    <source>
        <dbReference type="Pfam" id="PF00930"/>
    </source>
</evidence>
<evidence type="ECO:0000313" key="18">
    <source>
        <dbReference type="EMBL" id="CAL1284636.1"/>
    </source>
</evidence>
<dbReference type="Pfam" id="PF00930">
    <property type="entry name" value="DPPIV_N"/>
    <property type="match status" value="1"/>
</dbReference>
<gene>
    <name evidence="18" type="ORF">LARSCL_LOCUS13268</name>
</gene>
<evidence type="ECO:0000256" key="15">
    <source>
        <dbReference type="SAM" id="Phobius"/>
    </source>
</evidence>
<dbReference type="InterPro" id="IPR002469">
    <property type="entry name" value="Peptidase_S9B_N"/>
</dbReference>
<dbReference type="InterPro" id="IPR029058">
    <property type="entry name" value="AB_hydrolase_fold"/>
</dbReference>
<dbReference type="GO" id="GO:0012505">
    <property type="term" value="C:endomembrane system"/>
    <property type="evidence" value="ECO:0007669"/>
    <property type="project" value="UniProtKB-SubCell"/>
</dbReference>
<keyword evidence="8" id="KW-0735">Signal-anchor</keyword>
<dbReference type="GO" id="GO:0008236">
    <property type="term" value="F:serine-type peptidase activity"/>
    <property type="evidence" value="ECO:0007669"/>
    <property type="project" value="UniProtKB-KW"/>
</dbReference>
<comment type="subcellular location">
    <subcellularLocation>
        <location evidence="12">Endomembrane system</location>
        <topology evidence="12">Single-pass membrane protein</topology>
    </subcellularLocation>
    <subcellularLocation>
        <location evidence="1">Membrane</location>
        <topology evidence="1">Single-pass type II membrane protein</topology>
    </subcellularLocation>
</comment>
<evidence type="ECO:0000256" key="13">
    <source>
        <dbReference type="ARBA" id="ARBA00072929"/>
    </source>
</evidence>
<reference evidence="18 19" key="1">
    <citation type="submission" date="2024-04" db="EMBL/GenBank/DDBJ databases">
        <authorList>
            <person name="Rising A."/>
            <person name="Reimegard J."/>
            <person name="Sonavane S."/>
            <person name="Akerstrom W."/>
            <person name="Nylinder S."/>
            <person name="Hedman E."/>
            <person name="Kallberg Y."/>
        </authorList>
    </citation>
    <scope>NUCLEOTIDE SEQUENCE [LARGE SCALE GENOMIC DNA]</scope>
</reference>
<keyword evidence="5 15" id="KW-0812">Transmembrane</keyword>
<evidence type="ECO:0000313" key="19">
    <source>
        <dbReference type="Proteomes" id="UP001497382"/>
    </source>
</evidence>
<name>A0AAV2AL00_9ARAC</name>
<protein>
    <recommendedName>
        <fullName evidence="13">Venom dipeptidyl peptidase 4</fullName>
    </recommendedName>
</protein>
<evidence type="ECO:0000256" key="7">
    <source>
        <dbReference type="ARBA" id="ARBA00022825"/>
    </source>
</evidence>
<dbReference type="Proteomes" id="UP001497382">
    <property type="component" value="Unassembled WGS sequence"/>
</dbReference>
<evidence type="ECO:0000259" key="16">
    <source>
        <dbReference type="Pfam" id="PF00326"/>
    </source>
</evidence>
<dbReference type="GO" id="GO:0008239">
    <property type="term" value="F:dipeptidyl-peptidase activity"/>
    <property type="evidence" value="ECO:0007669"/>
    <property type="project" value="TreeGrafter"/>
</dbReference>
<evidence type="ECO:0000256" key="2">
    <source>
        <dbReference type="ARBA" id="ARBA00010036"/>
    </source>
</evidence>
<evidence type="ECO:0000256" key="12">
    <source>
        <dbReference type="ARBA" id="ARBA00037847"/>
    </source>
</evidence>
<evidence type="ECO:0000256" key="8">
    <source>
        <dbReference type="ARBA" id="ARBA00022968"/>
    </source>
</evidence>
<keyword evidence="9 15" id="KW-1133">Transmembrane helix</keyword>
<dbReference type="SUPFAM" id="SSF82171">
    <property type="entry name" value="DPP6 N-terminal domain-like"/>
    <property type="match status" value="1"/>
</dbReference>
<evidence type="ECO:0000256" key="10">
    <source>
        <dbReference type="ARBA" id="ARBA00023136"/>
    </source>
</evidence>
<dbReference type="EMBL" id="CAXIEN010000182">
    <property type="protein sequence ID" value="CAL1284636.1"/>
    <property type="molecule type" value="Genomic_DNA"/>
</dbReference>
<organism evidence="18 19">
    <name type="scientific">Larinioides sclopetarius</name>
    <dbReference type="NCBI Taxonomy" id="280406"/>
    <lineage>
        <taxon>Eukaryota</taxon>
        <taxon>Metazoa</taxon>
        <taxon>Ecdysozoa</taxon>
        <taxon>Arthropoda</taxon>
        <taxon>Chelicerata</taxon>
        <taxon>Arachnida</taxon>
        <taxon>Araneae</taxon>
        <taxon>Araneomorphae</taxon>
        <taxon>Entelegynae</taxon>
        <taxon>Araneoidea</taxon>
        <taxon>Araneidae</taxon>
        <taxon>Larinioides</taxon>
    </lineage>
</organism>
<dbReference type="InterPro" id="IPR050278">
    <property type="entry name" value="Serine_Prot_S9B/DPPIV"/>
</dbReference>
<comment type="caution">
    <text evidence="18">The sequence shown here is derived from an EMBL/GenBank/DDBJ whole genome shotgun (WGS) entry which is preliminary data.</text>
</comment>
<evidence type="ECO:0000256" key="14">
    <source>
        <dbReference type="SAM" id="MobiDB-lite"/>
    </source>
</evidence>
<dbReference type="AlphaFoldDB" id="A0AAV2AL00"/>
<evidence type="ECO:0000256" key="9">
    <source>
        <dbReference type="ARBA" id="ARBA00022989"/>
    </source>
</evidence>
<dbReference type="Pfam" id="PF00326">
    <property type="entry name" value="Peptidase_S9"/>
    <property type="match status" value="1"/>
</dbReference>
<dbReference type="GO" id="GO:0005886">
    <property type="term" value="C:plasma membrane"/>
    <property type="evidence" value="ECO:0007669"/>
    <property type="project" value="TreeGrafter"/>
</dbReference>
<evidence type="ECO:0000256" key="6">
    <source>
        <dbReference type="ARBA" id="ARBA00022801"/>
    </source>
</evidence>
<dbReference type="FunFam" id="3.40.50.1820:FF:000003">
    <property type="entry name" value="Dipeptidyl peptidase 4"/>
    <property type="match status" value="1"/>
</dbReference>
<feature type="domain" description="Peptidase S9 prolyl oligopeptidase catalytic" evidence="16">
    <location>
        <begin position="610"/>
        <end position="813"/>
    </location>
</feature>
<keyword evidence="11" id="KW-0325">Glycoprotein</keyword>
<dbReference type="PANTHER" id="PTHR11731">
    <property type="entry name" value="PROTEASE FAMILY S9B,C DIPEPTIDYL-PEPTIDASE IV-RELATED"/>
    <property type="match status" value="1"/>
</dbReference>
<dbReference type="GO" id="GO:0004177">
    <property type="term" value="F:aminopeptidase activity"/>
    <property type="evidence" value="ECO:0007669"/>
    <property type="project" value="UniProtKB-KW"/>
</dbReference>
<dbReference type="Gene3D" id="2.140.10.30">
    <property type="entry name" value="Dipeptidylpeptidase IV, N-terminal domain"/>
    <property type="match status" value="1"/>
</dbReference>
<keyword evidence="4" id="KW-0645">Protease</keyword>
<comment type="similarity">
    <text evidence="2">Belongs to the peptidase S9B family. DPPIV subfamily.</text>
</comment>
<dbReference type="InterPro" id="IPR001375">
    <property type="entry name" value="Peptidase_S9_cat"/>
</dbReference>
<keyword evidence="6" id="KW-0378">Hydrolase</keyword>
<feature type="compositionally biased region" description="Low complexity" evidence="14">
    <location>
        <begin position="1"/>
        <end position="12"/>
    </location>
</feature>
<dbReference type="GO" id="GO:0006508">
    <property type="term" value="P:proteolysis"/>
    <property type="evidence" value="ECO:0007669"/>
    <property type="project" value="UniProtKB-KW"/>
</dbReference>
<proteinExistence type="inferred from homology"/>
<feature type="transmembrane region" description="Helical" evidence="15">
    <location>
        <begin position="54"/>
        <end position="75"/>
    </location>
</feature>
<evidence type="ECO:0000256" key="1">
    <source>
        <dbReference type="ARBA" id="ARBA00004606"/>
    </source>
</evidence>
<feature type="region of interest" description="Disordered" evidence="14">
    <location>
        <begin position="1"/>
        <end position="28"/>
    </location>
</feature>
<keyword evidence="7" id="KW-0720">Serine protease</keyword>
<evidence type="ECO:0000256" key="4">
    <source>
        <dbReference type="ARBA" id="ARBA00022670"/>
    </source>
</evidence>
<sequence>MNVAGGTTTTGLSRGGGRSSRKISNNRKKESLTFQDRIAELAASGPDQKNWRGIGIALLVIVVVCALIVAAIVLLTPGDKGSNVNKSRITLEEVVKGQFSYRRFNGTWISDHEFVFQDAYGAIGIYDATNNSEQVIMSNTTFRQYSISQYSLSADKQYLLLSHKYERIFRYTYKAAFLLYNITNDYLAPLFPKTPDLLLQYAAWGPTGNQLVYVLDNDVYYMSDVNAKPRQLTKTGIDGIIFNGIPDWVYEEEILSTNNALWWSKDGKKLSFASFNDTDVDILQYPHYGSYNDVDNVYPELMTLRYPKAGKTNPNFTIWVADLTTTKELSKVQPPKEYNNIEFYFTEVQWSGNDVLSVVWLKRAQNSSIVSLCHENDSWMCKKNYQEDSLGHGWVDLSTKTIFSADGRKYFLRLPGPAEGQFGRFRHIAEIDVKTGSKTFLTSGKFDTAYIVAHDESKHLLYYITTLESKPGERHLFSVADNSHPKPRQTTCFTCDIHPECLYNDASFSRNLTYYALDCLGPGIPRVEIRSTANNKIVSLLDTNTELQELVDRKAMPVIKNLQVPIDGNYFANVRLYLPPVLKEYEITKYPVLVEVYGGPGTQMVTEKFSVNWGSYLASKKNVVYVNIDGRGSGYQGDKILHELYRQLGTVEVFDQISVASYLKEQLSYIDGKRMAIFGWSYGGFASASALADEETVFSCAISVAPVTSWLYYDSVYTERYMQSPSPKDNLVNYEKSDVMSKASNFKGKKYLLVHGTADDNVHWQQSMMLAKALTDAGVIYRMQVYPDENHGLGHVKLHLYQTMDDFLNHCYNENLKEDSSILQSASSDSDR</sequence>
<accession>A0AAV2AL00</accession>
<dbReference type="Gene3D" id="3.40.50.1820">
    <property type="entry name" value="alpha/beta hydrolase"/>
    <property type="match status" value="1"/>
</dbReference>
<keyword evidence="10 15" id="KW-0472">Membrane</keyword>
<evidence type="ECO:0000256" key="11">
    <source>
        <dbReference type="ARBA" id="ARBA00023180"/>
    </source>
</evidence>